<accession>A0A6J7WYC8</accession>
<proteinExistence type="predicted"/>
<protein>
    <submittedName>
        <fullName evidence="2">Uncharacterized protein</fullName>
    </submittedName>
</protein>
<keyword evidence="1" id="KW-1133">Transmembrane helix</keyword>
<evidence type="ECO:0000256" key="1">
    <source>
        <dbReference type="SAM" id="Phobius"/>
    </source>
</evidence>
<keyword evidence="1" id="KW-0812">Transmembrane</keyword>
<sequence length="62" mass="6600">MFLFHLRDVLLFTAVFSLPALLLELQLLVIGLNGMSVNVMIATAFIGLLSAIGAVVIEAIEG</sequence>
<reference evidence="2" key="1">
    <citation type="submission" date="2020-05" db="EMBL/GenBank/DDBJ databases">
        <authorList>
            <person name="Chiriac C."/>
            <person name="Salcher M."/>
            <person name="Ghai R."/>
            <person name="Kavagutti S V."/>
        </authorList>
    </citation>
    <scope>NUCLEOTIDE SEQUENCE</scope>
</reference>
<dbReference type="EMBL" id="LR798295">
    <property type="protein sequence ID" value="CAB5221732.1"/>
    <property type="molecule type" value="Genomic_DNA"/>
</dbReference>
<feature type="transmembrane region" description="Helical" evidence="1">
    <location>
        <begin position="9"/>
        <end position="33"/>
    </location>
</feature>
<keyword evidence="1" id="KW-0472">Membrane</keyword>
<gene>
    <name evidence="2" type="ORF">UFOVP359_41</name>
</gene>
<organism evidence="2">
    <name type="scientific">uncultured Caudovirales phage</name>
    <dbReference type="NCBI Taxonomy" id="2100421"/>
    <lineage>
        <taxon>Viruses</taxon>
        <taxon>Duplodnaviria</taxon>
        <taxon>Heunggongvirae</taxon>
        <taxon>Uroviricota</taxon>
        <taxon>Caudoviricetes</taxon>
        <taxon>Peduoviridae</taxon>
        <taxon>Maltschvirus</taxon>
        <taxon>Maltschvirus maltsch</taxon>
    </lineage>
</organism>
<feature type="transmembrane region" description="Helical" evidence="1">
    <location>
        <begin position="39"/>
        <end position="60"/>
    </location>
</feature>
<evidence type="ECO:0000313" key="2">
    <source>
        <dbReference type="EMBL" id="CAB5221732.1"/>
    </source>
</evidence>
<name>A0A6J7WYC8_9CAUD</name>